<dbReference type="Pfam" id="PF01327">
    <property type="entry name" value="Pep_deformylase"/>
    <property type="match status" value="1"/>
</dbReference>
<evidence type="ECO:0000256" key="4">
    <source>
        <dbReference type="ARBA" id="ARBA00022917"/>
    </source>
</evidence>
<dbReference type="SUPFAM" id="SSF56420">
    <property type="entry name" value="Peptide deformylase"/>
    <property type="match status" value="1"/>
</dbReference>
<comment type="similarity">
    <text evidence="1">Belongs to the polypeptide deformylase family.</text>
</comment>
<dbReference type="PRINTS" id="PR01576">
    <property type="entry name" value="PDEFORMYLASE"/>
</dbReference>
<dbReference type="NCBIfam" id="NF001159">
    <property type="entry name" value="PRK00150.1-3"/>
    <property type="match status" value="1"/>
</dbReference>
<dbReference type="GO" id="GO:0006412">
    <property type="term" value="P:translation"/>
    <property type="evidence" value="ECO:0007669"/>
    <property type="project" value="UniProtKB-KW"/>
</dbReference>
<dbReference type="PIRSF" id="PIRSF004749">
    <property type="entry name" value="Pep_def"/>
    <property type="match status" value="1"/>
</dbReference>
<evidence type="ECO:0000256" key="2">
    <source>
        <dbReference type="ARBA" id="ARBA00022723"/>
    </source>
</evidence>
<dbReference type="InterPro" id="IPR036821">
    <property type="entry name" value="Peptide_deformylase_sf"/>
</dbReference>
<evidence type="ECO:0000256" key="1">
    <source>
        <dbReference type="ARBA" id="ARBA00010759"/>
    </source>
</evidence>
<sequence>MAIKEILRIGNPILRQTTESITAFDTPYLHNLIQDMKDTMEANNGAGLAAIQIGIAKRVMIFGIEENPRYPDVETIPSTTIINPKYEILNKEKEDDWEGCLSVPGMRGLVPRYKHIRYYGFDEFGVAIEREAENFHARVFQHEFDHLEGVLYPDKIEKKNCFGFIEELDNSGAFY</sequence>
<dbReference type="PANTHER" id="PTHR10458:SF20">
    <property type="entry name" value="PEPTIDE DEFORMYLASE 1"/>
    <property type="match status" value="1"/>
</dbReference>
<dbReference type="GO" id="GO:0046872">
    <property type="term" value="F:metal ion binding"/>
    <property type="evidence" value="ECO:0007669"/>
    <property type="project" value="UniProtKB-KW"/>
</dbReference>
<gene>
    <name evidence="6" type="ORF">METZ01_LOCUS104926</name>
</gene>
<dbReference type="NCBIfam" id="TIGR00079">
    <property type="entry name" value="pept_deformyl"/>
    <property type="match status" value="1"/>
</dbReference>
<name>A0A381WHZ2_9ZZZZ</name>
<dbReference type="AlphaFoldDB" id="A0A381WHZ2"/>
<keyword evidence="3" id="KW-0378">Hydrolase</keyword>
<evidence type="ECO:0000256" key="3">
    <source>
        <dbReference type="ARBA" id="ARBA00022801"/>
    </source>
</evidence>
<dbReference type="GO" id="GO:0042586">
    <property type="term" value="F:peptide deformylase activity"/>
    <property type="evidence" value="ECO:0007669"/>
    <property type="project" value="InterPro"/>
</dbReference>
<reference evidence="6" key="1">
    <citation type="submission" date="2018-05" db="EMBL/GenBank/DDBJ databases">
        <authorList>
            <person name="Lanie J.A."/>
            <person name="Ng W.-L."/>
            <person name="Kazmierczak K.M."/>
            <person name="Andrzejewski T.M."/>
            <person name="Davidsen T.M."/>
            <person name="Wayne K.J."/>
            <person name="Tettelin H."/>
            <person name="Glass J.I."/>
            <person name="Rusch D."/>
            <person name="Podicherti R."/>
            <person name="Tsui H.-C.T."/>
            <person name="Winkler M.E."/>
        </authorList>
    </citation>
    <scope>NUCLEOTIDE SEQUENCE</scope>
</reference>
<evidence type="ECO:0000256" key="5">
    <source>
        <dbReference type="ARBA" id="ARBA00023004"/>
    </source>
</evidence>
<protein>
    <recommendedName>
        <fullName evidence="7">Peptide deformylase</fullName>
    </recommendedName>
</protein>
<proteinExistence type="inferred from homology"/>
<dbReference type="Gene3D" id="3.90.45.10">
    <property type="entry name" value="Peptide deformylase"/>
    <property type="match status" value="1"/>
</dbReference>
<dbReference type="GO" id="GO:0005739">
    <property type="term" value="C:mitochondrion"/>
    <property type="evidence" value="ECO:0007669"/>
    <property type="project" value="UniProtKB-ARBA"/>
</dbReference>
<dbReference type="PANTHER" id="PTHR10458">
    <property type="entry name" value="PEPTIDE DEFORMYLASE"/>
    <property type="match status" value="1"/>
</dbReference>
<keyword evidence="4" id="KW-0648">Protein biosynthesis</keyword>
<dbReference type="HAMAP" id="MF_00163">
    <property type="entry name" value="Pep_deformylase"/>
    <property type="match status" value="1"/>
</dbReference>
<accession>A0A381WHZ2</accession>
<evidence type="ECO:0000313" key="6">
    <source>
        <dbReference type="EMBL" id="SVA52072.1"/>
    </source>
</evidence>
<evidence type="ECO:0008006" key="7">
    <source>
        <dbReference type="Google" id="ProtNLM"/>
    </source>
</evidence>
<keyword evidence="2" id="KW-0479">Metal-binding</keyword>
<organism evidence="6">
    <name type="scientific">marine metagenome</name>
    <dbReference type="NCBI Taxonomy" id="408172"/>
    <lineage>
        <taxon>unclassified sequences</taxon>
        <taxon>metagenomes</taxon>
        <taxon>ecological metagenomes</taxon>
    </lineage>
</organism>
<dbReference type="InterPro" id="IPR023635">
    <property type="entry name" value="Peptide_deformylase"/>
</dbReference>
<dbReference type="CDD" id="cd00487">
    <property type="entry name" value="Pep_deformylase"/>
    <property type="match status" value="1"/>
</dbReference>
<keyword evidence="5" id="KW-0408">Iron</keyword>
<dbReference type="FunFam" id="3.90.45.10:FF:000003">
    <property type="entry name" value="Peptide deformylase"/>
    <property type="match status" value="1"/>
</dbReference>
<dbReference type="EMBL" id="UINC01011857">
    <property type="protein sequence ID" value="SVA52072.1"/>
    <property type="molecule type" value="Genomic_DNA"/>
</dbReference>